<dbReference type="EMBL" id="JBGBPQ010000006">
    <property type="protein sequence ID" value="KAL1523360.1"/>
    <property type="molecule type" value="Genomic_DNA"/>
</dbReference>
<reference evidence="1 2" key="1">
    <citation type="journal article" date="2024" name="Science">
        <title>Giant polyketide synthase enzymes in the biosynthesis of giant marine polyether toxins.</title>
        <authorList>
            <person name="Fallon T.R."/>
            <person name="Shende V.V."/>
            <person name="Wierzbicki I.H."/>
            <person name="Pendleton A.L."/>
            <person name="Watervoot N.F."/>
            <person name="Auber R.P."/>
            <person name="Gonzalez D.J."/>
            <person name="Wisecaver J.H."/>
            <person name="Moore B.S."/>
        </authorList>
    </citation>
    <scope>NUCLEOTIDE SEQUENCE [LARGE SCALE GENOMIC DNA]</scope>
    <source>
        <strain evidence="1 2">12B1</strain>
    </source>
</reference>
<dbReference type="PANTHER" id="PTHR11803:SF39">
    <property type="entry name" value="2-IMINOBUTANOATE_2-IMINOPROPANOATE DEAMINASE"/>
    <property type="match status" value="1"/>
</dbReference>
<dbReference type="InterPro" id="IPR006175">
    <property type="entry name" value="YjgF/YER057c/UK114"/>
</dbReference>
<dbReference type="Pfam" id="PF01042">
    <property type="entry name" value="Ribonuc_L-PSP"/>
    <property type="match status" value="1"/>
</dbReference>
<gene>
    <name evidence="1" type="ORF">AB1Y20_018304</name>
</gene>
<comment type="caution">
    <text evidence="1">The sequence shown here is derived from an EMBL/GenBank/DDBJ whole genome shotgun (WGS) entry which is preliminary data.</text>
</comment>
<dbReference type="InterPro" id="IPR035959">
    <property type="entry name" value="RutC-like_sf"/>
</dbReference>
<keyword evidence="2" id="KW-1185">Reference proteome</keyword>
<dbReference type="GO" id="GO:0005829">
    <property type="term" value="C:cytosol"/>
    <property type="evidence" value="ECO:0007669"/>
    <property type="project" value="TreeGrafter"/>
</dbReference>
<dbReference type="PANTHER" id="PTHR11803">
    <property type="entry name" value="2-IMINOBUTANOATE/2-IMINOPROPANOATE DEAMINASE RIDA"/>
    <property type="match status" value="1"/>
</dbReference>
<organism evidence="1 2">
    <name type="scientific">Prymnesium parvum</name>
    <name type="common">Toxic golden alga</name>
    <dbReference type="NCBI Taxonomy" id="97485"/>
    <lineage>
        <taxon>Eukaryota</taxon>
        <taxon>Haptista</taxon>
        <taxon>Haptophyta</taxon>
        <taxon>Prymnesiophyceae</taxon>
        <taxon>Prymnesiales</taxon>
        <taxon>Prymnesiaceae</taxon>
        <taxon>Prymnesium</taxon>
    </lineage>
</organism>
<evidence type="ECO:0000313" key="1">
    <source>
        <dbReference type="EMBL" id="KAL1523360.1"/>
    </source>
</evidence>
<accession>A0AB34JRJ3</accession>
<dbReference type="SUPFAM" id="SSF55298">
    <property type="entry name" value="YjgF-like"/>
    <property type="match status" value="1"/>
</dbReference>
<dbReference type="CDD" id="cd00448">
    <property type="entry name" value="YjgF_YER057c_UK114_family"/>
    <property type="match status" value="1"/>
</dbReference>
<sequence length="185" mass="19479">MACVPLAAGALAAAAALVLLSRRRRPRLPTSVILQDVGEVAVTSESSGSNRVVTLDWEQVFGKLQAKIPFSSGVIARNGTVYISGTIGLEPPAGRPPAIVKGGPRSETVRIWQILEAMLHACGAGLEHVCMVHVFLVGFTPESFAEMNAGYLEFWGERPLPCRITVGCSALALGATVEIDVVASL</sequence>
<protein>
    <submittedName>
        <fullName evidence="1">Uncharacterized protein</fullName>
    </submittedName>
</protein>
<evidence type="ECO:0000313" key="2">
    <source>
        <dbReference type="Proteomes" id="UP001515480"/>
    </source>
</evidence>
<dbReference type="Proteomes" id="UP001515480">
    <property type="component" value="Unassembled WGS sequence"/>
</dbReference>
<name>A0AB34JRJ3_PRYPA</name>
<dbReference type="Gene3D" id="3.30.1330.40">
    <property type="entry name" value="RutC-like"/>
    <property type="match status" value="1"/>
</dbReference>
<dbReference type="GO" id="GO:0019239">
    <property type="term" value="F:deaminase activity"/>
    <property type="evidence" value="ECO:0007669"/>
    <property type="project" value="TreeGrafter"/>
</dbReference>
<dbReference type="AlphaFoldDB" id="A0AB34JRJ3"/>
<proteinExistence type="predicted"/>